<dbReference type="AlphaFoldDB" id="A0A7G6WZJ0"/>
<dbReference type="Proteomes" id="UP000515563">
    <property type="component" value="Chromosome"/>
</dbReference>
<dbReference type="EMBL" id="CP043661">
    <property type="protein sequence ID" value="QNE19405.1"/>
    <property type="molecule type" value="Genomic_DNA"/>
</dbReference>
<dbReference type="InterPro" id="IPR035930">
    <property type="entry name" value="FomD-like_sf"/>
</dbReference>
<gene>
    <name evidence="2" type="ORF">F1D05_17625</name>
</gene>
<sequence>MTCAGTTRSWPESVAVTEVWRGRLWSAVPQLVVERSSDHWITFAPAGAVGVYATSRGVPGRDDLSRSERKLVAMETLVYNVIEAPLDLATLTFYTRGSSTSINVGWSQPDWNFLGWYVNFETPYVETPYGLQTMDLILDLLIDPTGSPKLKDQDDYDEAIHRGILDVRVDVDQEAARVLRQLELAEGPFNPRWITWRPDGSWPIPTLPSDLRKEGAAWSVESFASPPG</sequence>
<dbReference type="InterPro" id="IPR007295">
    <property type="entry name" value="DUF402"/>
</dbReference>
<evidence type="ECO:0000313" key="3">
    <source>
        <dbReference type="Proteomes" id="UP000515563"/>
    </source>
</evidence>
<feature type="domain" description="DUF402" evidence="1">
    <location>
        <begin position="89"/>
        <end position="169"/>
    </location>
</feature>
<name>A0A7G6WZJ0_9ACTN</name>
<reference evidence="3" key="1">
    <citation type="submission" date="2019-09" db="EMBL/GenBank/DDBJ databases">
        <title>Antimicrobial potential of Antarctic Bacteria.</title>
        <authorList>
            <person name="Benaud N."/>
            <person name="Edwards R.J."/>
            <person name="Ferrari B.C."/>
        </authorList>
    </citation>
    <scope>NUCLEOTIDE SEQUENCE [LARGE SCALE GENOMIC DNA]</scope>
    <source>
        <strain evidence="3">SPB151</strain>
    </source>
</reference>
<keyword evidence="3" id="KW-1185">Reference proteome</keyword>
<protein>
    <submittedName>
        <fullName evidence="2">DUF402 domain-containing protein</fullName>
    </submittedName>
</protein>
<evidence type="ECO:0000259" key="1">
    <source>
        <dbReference type="Pfam" id="PF04167"/>
    </source>
</evidence>
<accession>A0A7G6WZJ0</accession>
<dbReference type="SUPFAM" id="SSF159234">
    <property type="entry name" value="FomD-like"/>
    <property type="match status" value="1"/>
</dbReference>
<organism evidence="2 3">
    <name type="scientific">Kribbella qitaiheensis</name>
    <dbReference type="NCBI Taxonomy" id="1544730"/>
    <lineage>
        <taxon>Bacteria</taxon>
        <taxon>Bacillati</taxon>
        <taxon>Actinomycetota</taxon>
        <taxon>Actinomycetes</taxon>
        <taxon>Propionibacteriales</taxon>
        <taxon>Kribbellaceae</taxon>
        <taxon>Kribbella</taxon>
    </lineage>
</organism>
<dbReference type="Gene3D" id="2.40.380.10">
    <property type="entry name" value="FomD-like"/>
    <property type="match status" value="1"/>
</dbReference>
<evidence type="ECO:0000313" key="2">
    <source>
        <dbReference type="EMBL" id="QNE19405.1"/>
    </source>
</evidence>
<dbReference type="Pfam" id="PF04167">
    <property type="entry name" value="DUF402"/>
    <property type="match status" value="1"/>
</dbReference>
<dbReference type="KEGG" id="kqi:F1D05_17625"/>
<reference evidence="2 3" key="2">
    <citation type="journal article" date="2020" name="Microbiol. Resour. Announc.">
        <title>Antarctic desert soil bacteria exhibit high novel natural product potential, evaluated through long-read genome sequencing and comparative genomics.</title>
        <authorList>
            <person name="Benaud N."/>
            <person name="Edwards R.J."/>
            <person name="Amos T.G."/>
            <person name="D'Agostino P.M."/>
            <person name="Gutierrez-Chavez C."/>
            <person name="Montgomery K."/>
            <person name="Nicetic I."/>
            <person name="Ferrari B.C."/>
        </authorList>
    </citation>
    <scope>NUCLEOTIDE SEQUENCE [LARGE SCALE GENOMIC DNA]</scope>
    <source>
        <strain evidence="2 3">SPB151</strain>
    </source>
</reference>
<proteinExistence type="predicted"/>